<keyword evidence="3" id="KW-1185">Reference proteome</keyword>
<feature type="region of interest" description="Disordered" evidence="1">
    <location>
        <begin position="27"/>
        <end position="53"/>
    </location>
</feature>
<reference evidence="2" key="1">
    <citation type="submission" date="2015-04" db="UniProtKB">
        <authorList>
            <consortium name="EnsemblPlants"/>
        </authorList>
    </citation>
    <scope>IDENTIFICATION</scope>
</reference>
<dbReference type="Proteomes" id="UP000026961">
    <property type="component" value="Chromosome 4"/>
</dbReference>
<protein>
    <submittedName>
        <fullName evidence="2">Uncharacterized protein</fullName>
    </submittedName>
</protein>
<organism evidence="2">
    <name type="scientific">Oryza glumipatula</name>
    <dbReference type="NCBI Taxonomy" id="40148"/>
    <lineage>
        <taxon>Eukaryota</taxon>
        <taxon>Viridiplantae</taxon>
        <taxon>Streptophyta</taxon>
        <taxon>Embryophyta</taxon>
        <taxon>Tracheophyta</taxon>
        <taxon>Spermatophyta</taxon>
        <taxon>Magnoliopsida</taxon>
        <taxon>Liliopsida</taxon>
        <taxon>Poales</taxon>
        <taxon>Poaceae</taxon>
        <taxon>BOP clade</taxon>
        <taxon>Oryzoideae</taxon>
        <taxon>Oryzeae</taxon>
        <taxon>Oryzinae</taxon>
        <taxon>Oryza</taxon>
    </lineage>
</organism>
<dbReference type="AlphaFoldDB" id="A0A0D9ZK15"/>
<evidence type="ECO:0000256" key="1">
    <source>
        <dbReference type="SAM" id="MobiDB-lite"/>
    </source>
</evidence>
<reference evidence="2" key="2">
    <citation type="submission" date="2018-05" db="EMBL/GenBank/DDBJ databases">
        <title>OgluRS3 (Oryza glumaepatula Reference Sequence Version 3).</title>
        <authorList>
            <person name="Zhang J."/>
            <person name="Kudrna D."/>
            <person name="Lee S."/>
            <person name="Talag J."/>
            <person name="Welchert J."/>
            <person name="Wing R.A."/>
        </authorList>
    </citation>
    <scope>NUCLEOTIDE SEQUENCE [LARGE SCALE GENOMIC DNA]</scope>
</reference>
<dbReference type="EnsemblPlants" id="OGLUM04G10320.1">
    <property type="protein sequence ID" value="OGLUM04G10320.1"/>
    <property type="gene ID" value="OGLUM04G10320"/>
</dbReference>
<accession>A0A0D9ZK15</accession>
<name>A0A0D9ZK15_9ORYZ</name>
<dbReference type="Gramene" id="OGLUM04G10320.1">
    <property type="protein sequence ID" value="OGLUM04G10320.1"/>
    <property type="gene ID" value="OGLUM04G10320"/>
</dbReference>
<feature type="region of interest" description="Disordered" evidence="1">
    <location>
        <begin position="87"/>
        <end position="114"/>
    </location>
</feature>
<evidence type="ECO:0000313" key="3">
    <source>
        <dbReference type="Proteomes" id="UP000026961"/>
    </source>
</evidence>
<dbReference type="HOGENOM" id="CLU_2124945_0_0_1"/>
<sequence length="114" mass="12295">MSYCFCLCRAAHNSSLHRALISGDRSDAGWESHRWPGTPRSSHRPTVSVVAGPSRHTVSSRAHHSRASGKHTLSVYAALYHRGSNTYLSPPHTPRTADLANSPARSTGAAPRIA</sequence>
<evidence type="ECO:0000313" key="2">
    <source>
        <dbReference type="EnsemblPlants" id="OGLUM04G10320.1"/>
    </source>
</evidence>
<proteinExistence type="predicted"/>